<dbReference type="AlphaFoldDB" id="A0A9D1W4Q1"/>
<accession>A0A9D1W4Q1</accession>
<protein>
    <submittedName>
        <fullName evidence="1">DUF4177 domain-containing protein</fullName>
    </submittedName>
</protein>
<reference evidence="1" key="2">
    <citation type="submission" date="2021-04" db="EMBL/GenBank/DDBJ databases">
        <authorList>
            <person name="Gilroy R."/>
        </authorList>
    </citation>
    <scope>NUCLEOTIDE SEQUENCE</scope>
    <source>
        <strain evidence="1">ChiGjej4B4-12881</strain>
    </source>
</reference>
<reference evidence="1" key="1">
    <citation type="journal article" date="2021" name="PeerJ">
        <title>Extensive microbial diversity within the chicken gut microbiome revealed by metagenomics and culture.</title>
        <authorList>
            <person name="Gilroy R."/>
            <person name="Ravi A."/>
            <person name="Getino M."/>
            <person name="Pursley I."/>
            <person name="Horton D.L."/>
            <person name="Alikhan N.F."/>
            <person name="Baker D."/>
            <person name="Gharbi K."/>
            <person name="Hall N."/>
            <person name="Watson M."/>
            <person name="Adriaenssens E.M."/>
            <person name="Foster-Nyarko E."/>
            <person name="Jarju S."/>
            <person name="Secka A."/>
            <person name="Antonio M."/>
            <person name="Oren A."/>
            <person name="Chaudhuri R.R."/>
            <person name="La Ragione R."/>
            <person name="Hildebrand F."/>
            <person name="Pallen M.J."/>
        </authorList>
    </citation>
    <scope>NUCLEOTIDE SEQUENCE</scope>
    <source>
        <strain evidence="1">ChiGjej4B4-12881</strain>
    </source>
</reference>
<dbReference type="EMBL" id="DXEU01000108">
    <property type="protein sequence ID" value="HIX52354.1"/>
    <property type="molecule type" value="Genomic_DNA"/>
</dbReference>
<sequence>MYRYEFERITSGVSGWGLISGNRYGTEEDYRELIAARGRDGWRYVGFIPAVQRGTGHVEEMDLVFEKEI</sequence>
<name>A0A9D1W4Q1_9FIRM</name>
<organism evidence="1 2">
    <name type="scientific">Candidatus Lachnoclostridium stercoripullorum</name>
    <dbReference type="NCBI Taxonomy" id="2838635"/>
    <lineage>
        <taxon>Bacteria</taxon>
        <taxon>Bacillati</taxon>
        <taxon>Bacillota</taxon>
        <taxon>Clostridia</taxon>
        <taxon>Lachnospirales</taxon>
        <taxon>Lachnospiraceae</taxon>
    </lineage>
</organism>
<evidence type="ECO:0000313" key="1">
    <source>
        <dbReference type="EMBL" id="HIX52354.1"/>
    </source>
</evidence>
<dbReference type="InterPro" id="IPR025234">
    <property type="entry name" value="YjzH-like"/>
</dbReference>
<comment type="caution">
    <text evidence="1">The sequence shown here is derived from an EMBL/GenBank/DDBJ whole genome shotgun (WGS) entry which is preliminary data.</text>
</comment>
<evidence type="ECO:0000313" key="2">
    <source>
        <dbReference type="Proteomes" id="UP000886780"/>
    </source>
</evidence>
<dbReference type="Proteomes" id="UP000886780">
    <property type="component" value="Unassembled WGS sequence"/>
</dbReference>
<gene>
    <name evidence="1" type="ORF">IAA28_06080</name>
</gene>
<dbReference type="Pfam" id="PF13783">
    <property type="entry name" value="DUF4177"/>
    <property type="match status" value="1"/>
</dbReference>
<proteinExistence type="predicted"/>